<evidence type="ECO:0000256" key="2">
    <source>
        <dbReference type="ARBA" id="ARBA00022741"/>
    </source>
</evidence>
<protein>
    <recommendedName>
        <fullName evidence="5">Protein kinase domain-containing protein</fullName>
    </recommendedName>
</protein>
<evidence type="ECO:0000259" key="5">
    <source>
        <dbReference type="PROSITE" id="PS50011"/>
    </source>
</evidence>
<sequence>MEILLNFLLRVIHGVRVVYGILRLIGYGGFGKVYHVESKMNKNIELYKEEPNEKNINREINILQLCDHINVIKYYGAWREQGEPGSKLDKIYIMMEYCNYNLHNVFDFITSVYKRKSNEVICPVNYFISITLVEEILNGLNYLHGMDIMHRDINQSNILVKQQGNGWVVKMCDFGFAKLEASASQHTVNVGTLTYQAPEVKWGGEYNKRADIFSLGVTLIQFFNLDINNSKIVVHPELVTLLARMISGKAADRPTCVEALTSFNQPPIVYDLDVVRADHPGAIGLDDNKYTLLEELTTGAFGQSYKVEDNTDTNVYCIKTFDIKDQNKVNKQITAFTELADLDPAYIRQHLSNWVQWEDSLQALKLYTQSEWYSLSLTKVIDKMHSYFGSTDGHFWPPVGYYMASEILLEIIECVTYLHTNHVIDSEITDKPPDSETVVEQIDKLYSEQQIEENSETVIQQMDTELNDETVINESKPTDQLIGKKAINSEPIAEIIDNQIVDQTIVTETEDNESTVELPIEIYKFAHNLNDYKTLKHALDVWSQLDAEHVIKYLSHWCQYDSDSVHTLPVLRLYLQTDTYIMSLTEAIVKIKHHFGAKNNQLLSPMAYYMESELLLDALECLHYLHTCAPPITHGQIRPDTILITFGPTVRCVKLTDIGLKAPVRPQTEGEPQYDQYMAPEVMYGSDVDNKVDIYSMGAVVQELFNFDLDIQPTHRPTCEILLSAKHEWALPYKVVRDTIPDIIDPNRTYNPNQEFIEHFLQMKYNFNEKPLMPVKVETKFIELTIDDNLFHTLFHSDRIEKLTQGIFCTVFKGRHKQLHKDYAI</sequence>
<dbReference type="AlphaFoldDB" id="A0A7R9Q0Y4"/>
<evidence type="ECO:0000256" key="1">
    <source>
        <dbReference type="ARBA" id="ARBA00022679"/>
    </source>
</evidence>
<dbReference type="InterPro" id="IPR000719">
    <property type="entry name" value="Prot_kinase_dom"/>
</dbReference>
<keyword evidence="2" id="KW-0547">Nucleotide-binding</keyword>
<accession>A0A7R9Q0Y4</accession>
<dbReference type="EMBL" id="OC859220">
    <property type="protein sequence ID" value="CAD7627342.1"/>
    <property type="molecule type" value="Genomic_DNA"/>
</dbReference>
<evidence type="ECO:0000256" key="4">
    <source>
        <dbReference type="ARBA" id="ARBA00022840"/>
    </source>
</evidence>
<dbReference type="EMBL" id="CAJPIZ010004645">
    <property type="protein sequence ID" value="CAG2107772.1"/>
    <property type="molecule type" value="Genomic_DNA"/>
</dbReference>
<dbReference type="PROSITE" id="PS50011">
    <property type="entry name" value="PROTEIN_KINASE_DOM"/>
    <property type="match status" value="2"/>
</dbReference>
<dbReference type="OrthoDB" id="248923at2759"/>
<dbReference type="InterPro" id="IPR011009">
    <property type="entry name" value="Kinase-like_dom_sf"/>
</dbReference>
<dbReference type="CDD" id="cd00180">
    <property type="entry name" value="PKc"/>
    <property type="match status" value="1"/>
</dbReference>
<evidence type="ECO:0000313" key="7">
    <source>
        <dbReference type="Proteomes" id="UP000759131"/>
    </source>
</evidence>
<dbReference type="Proteomes" id="UP000759131">
    <property type="component" value="Unassembled WGS sequence"/>
</dbReference>
<feature type="domain" description="Protein kinase" evidence="5">
    <location>
        <begin position="290"/>
        <end position="782"/>
    </location>
</feature>
<reference evidence="6" key="1">
    <citation type="submission" date="2020-11" db="EMBL/GenBank/DDBJ databases">
        <authorList>
            <person name="Tran Van P."/>
        </authorList>
    </citation>
    <scope>NUCLEOTIDE SEQUENCE</scope>
</reference>
<evidence type="ECO:0000256" key="3">
    <source>
        <dbReference type="ARBA" id="ARBA00022777"/>
    </source>
</evidence>
<dbReference type="GO" id="GO:0005737">
    <property type="term" value="C:cytoplasm"/>
    <property type="evidence" value="ECO:0007669"/>
    <property type="project" value="TreeGrafter"/>
</dbReference>
<name>A0A7R9Q0Y4_9ACAR</name>
<keyword evidence="4" id="KW-0067">ATP-binding</keyword>
<dbReference type="PANTHER" id="PTHR11042">
    <property type="entry name" value="EUKARYOTIC TRANSLATION INITIATION FACTOR 2-ALPHA KINASE EIF2-ALPHA KINASE -RELATED"/>
    <property type="match status" value="1"/>
</dbReference>
<organism evidence="6">
    <name type="scientific">Medioppia subpectinata</name>
    <dbReference type="NCBI Taxonomy" id="1979941"/>
    <lineage>
        <taxon>Eukaryota</taxon>
        <taxon>Metazoa</taxon>
        <taxon>Ecdysozoa</taxon>
        <taxon>Arthropoda</taxon>
        <taxon>Chelicerata</taxon>
        <taxon>Arachnida</taxon>
        <taxon>Acari</taxon>
        <taxon>Acariformes</taxon>
        <taxon>Sarcoptiformes</taxon>
        <taxon>Oribatida</taxon>
        <taxon>Brachypylina</taxon>
        <taxon>Oppioidea</taxon>
        <taxon>Oppiidae</taxon>
        <taxon>Medioppia</taxon>
    </lineage>
</organism>
<dbReference type="SMART" id="SM00220">
    <property type="entry name" value="S_TKc"/>
    <property type="match status" value="1"/>
</dbReference>
<dbReference type="GO" id="GO:0005634">
    <property type="term" value="C:nucleus"/>
    <property type="evidence" value="ECO:0007669"/>
    <property type="project" value="TreeGrafter"/>
</dbReference>
<dbReference type="SUPFAM" id="SSF56112">
    <property type="entry name" value="Protein kinase-like (PK-like)"/>
    <property type="match status" value="3"/>
</dbReference>
<dbReference type="Pfam" id="PF00069">
    <property type="entry name" value="Pkinase"/>
    <property type="match status" value="2"/>
</dbReference>
<gene>
    <name evidence="6" type="ORF">OSB1V03_LOCUS7769</name>
</gene>
<keyword evidence="1" id="KW-0808">Transferase</keyword>
<dbReference type="GO" id="GO:0005524">
    <property type="term" value="F:ATP binding"/>
    <property type="evidence" value="ECO:0007669"/>
    <property type="project" value="UniProtKB-KW"/>
</dbReference>
<keyword evidence="7" id="KW-1185">Reference proteome</keyword>
<proteinExistence type="predicted"/>
<feature type="domain" description="Protein kinase" evidence="5">
    <location>
        <begin position="19"/>
        <end position="268"/>
    </location>
</feature>
<dbReference type="Gene3D" id="1.10.510.10">
    <property type="entry name" value="Transferase(Phosphotransferase) domain 1"/>
    <property type="match status" value="3"/>
</dbReference>
<evidence type="ECO:0000313" key="6">
    <source>
        <dbReference type="EMBL" id="CAD7627342.1"/>
    </source>
</evidence>
<dbReference type="GO" id="GO:0004694">
    <property type="term" value="F:eukaryotic translation initiation factor 2alpha kinase activity"/>
    <property type="evidence" value="ECO:0007669"/>
    <property type="project" value="TreeGrafter"/>
</dbReference>
<keyword evidence="3" id="KW-0418">Kinase</keyword>
<dbReference type="InterPro" id="IPR050339">
    <property type="entry name" value="CC_SR_Kinase"/>
</dbReference>